<sequence>MQLFDRIFGSSPRIHLTMLSMAVLVYFIRVDYAWASLGLPEGAHLTLAFYMLGCWAIIALWSLKSLGRKIGLSIMKSGPYKYVRNPLYTAEIFFGWLAVLFAFNTWLAIPAMIITFYLAHYLIQYEEKLMDQQFGDEWRLYRATTPSFFPRMRLTKNPRT</sequence>
<comment type="subcellular location">
    <subcellularLocation>
        <location evidence="1">Endomembrane system</location>
        <topology evidence="1">Multi-pass membrane protein</topology>
    </subcellularLocation>
</comment>
<proteinExistence type="predicted"/>
<comment type="caution">
    <text evidence="6">The sequence shown here is derived from an EMBL/GenBank/DDBJ whole genome shotgun (WGS) entry which is preliminary data.</text>
</comment>
<organism evidence="6 7">
    <name type="scientific">Candidatus Kerfeldbacteria bacterium CG08_land_8_20_14_0_20_42_7</name>
    <dbReference type="NCBI Taxonomy" id="2014245"/>
    <lineage>
        <taxon>Bacteria</taxon>
        <taxon>Candidatus Kerfeldiibacteriota</taxon>
    </lineage>
</organism>
<protein>
    <recommendedName>
        <fullName evidence="8">Isoprenylcysteine carboxylmethyltransferase family protein</fullName>
    </recommendedName>
</protein>
<evidence type="ECO:0000256" key="4">
    <source>
        <dbReference type="ARBA" id="ARBA00023136"/>
    </source>
</evidence>
<dbReference type="EMBL" id="PEXV01000067">
    <property type="protein sequence ID" value="PIS41670.1"/>
    <property type="molecule type" value="Genomic_DNA"/>
</dbReference>
<feature type="transmembrane region" description="Helical" evidence="5">
    <location>
        <begin position="42"/>
        <end position="61"/>
    </location>
</feature>
<reference evidence="7" key="1">
    <citation type="submission" date="2017-09" db="EMBL/GenBank/DDBJ databases">
        <title>Depth-based differentiation of microbial function through sediment-hosted aquifers and enrichment of novel symbionts in the deep terrestrial subsurface.</title>
        <authorList>
            <person name="Probst A.J."/>
            <person name="Ladd B."/>
            <person name="Jarett J.K."/>
            <person name="Geller-Mcgrath D.E."/>
            <person name="Sieber C.M.K."/>
            <person name="Emerson J.B."/>
            <person name="Anantharaman K."/>
            <person name="Thomas B.C."/>
            <person name="Malmstrom R."/>
            <person name="Stieglmeier M."/>
            <person name="Klingl A."/>
            <person name="Woyke T."/>
            <person name="Ryan C.M."/>
            <person name="Banfield J.F."/>
        </authorList>
    </citation>
    <scope>NUCLEOTIDE SEQUENCE [LARGE SCALE GENOMIC DNA]</scope>
</reference>
<evidence type="ECO:0008006" key="8">
    <source>
        <dbReference type="Google" id="ProtNLM"/>
    </source>
</evidence>
<keyword evidence="2 5" id="KW-0812">Transmembrane</keyword>
<dbReference type="Proteomes" id="UP000228711">
    <property type="component" value="Unassembled WGS sequence"/>
</dbReference>
<accession>A0A2H0YT91</accession>
<dbReference type="InterPro" id="IPR007318">
    <property type="entry name" value="Phopholipid_MeTrfase"/>
</dbReference>
<evidence type="ECO:0000313" key="6">
    <source>
        <dbReference type="EMBL" id="PIS41670.1"/>
    </source>
</evidence>
<dbReference type="AlphaFoldDB" id="A0A2H0YT91"/>
<evidence type="ECO:0000256" key="5">
    <source>
        <dbReference type="SAM" id="Phobius"/>
    </source>
</evidence>
<dbReference type="Gene3D" id="1.20.120.1630">
    <property type="match status" value="1"/>
</dbReference>
<keyword evidence="4 5" id="KW-0472">Membrane</keyword>
<evidence type="ECO:0000256" key="3">
    <source>
        <dbReference type="ARBA" id="ARBA00022989"/>
    </source>
</evidence>
<name>A0A2H0YT91_9BACT</name>
<dbReference type="Pfam" id="PF04191">
    <property type="entry name" value="PEMT"/>
    <property type="match status" value="1"/>
</dbReference>
<gene>
    <name evidence="6" type="ORF">COT25_01845</name>
</gene>
<evidence type="ECO:0000313" key="7">
    <source>
        <dbReference type="Proteomes" id="UP000228711"/>
    </source>
</evidence>
<feature type="transmembrane region" description="Helical" evidence="5">
    <location>
        <begin position="12"/>
        <end position="30"/>
    </location>
</feature>
<evidence type="ECO:0000256" key="1">
    <source>
        <dbReference type="ARBA" id="ARBA00004127"/>
    </source>
</evidence>
<dbReference type="GO" id="GO:0012505">
    <property type="term" value="C:endomembrane system"/>
    <property type="evidence" value="ECO:0007669"/>
    <property type="project" value="UniProtKB-SubCell"/>
</dbReference>
<keyword evidence="3 5" id="KW-1133">Transmembrane helix</keyword>
<evidence type="ECO:0000256" key="2">
    <source>
        <dbReference type="ARBA" id="ARBA00022692"/>
    </source>
</evidence>